<keyword evidence="3" id="KW-0221">Differentiation</keyword>
<evidence type="ECO:0000256" key="1">
    <source>
        <dbReference type="ARBA" id="ARBA00005416"/>
    </source>
</evidence>
<accession>A0A835UBK3</accession>
<dbReference type="AlphaFoldDB" id="A0A835UBK3"/>
<evidence type="ECO:0000313" key="6">
    <source>
        <dbReference type="Proteomes" id="UP000636800"/>
    </source>
</evidence>
<feature type="region of interest" description="Disordered" evidence="4">
    <location>
        <begin position="63"/>
        <end position="113"/>
    </location>
</feature>
<dbReference type="OrthoDB" id="9975114at2759"/>
<organism evidence="5 6">
    <name type="scientific">Vanilla planifolia</name>
    <name type="common">Vanilla</name>
    <dbReference type="NCBI Taxonomy" id="51239"/>
    <lineage>
        <taxon>Eukaryota</taxon>
        <taxon>Viridiplantae</taxon>
        <taxon>Streptophyta</taxon>
        <taxon>Embryophyta</taxon>
        <taxon>Tracheophyta</taxon>
        <taxon>Spermatophyta</taxon>
        <taxon>Magnoliopsida</taxon>
        <taxon>Liliopsida</taxon>
        <taxon>Asparagales</taxon>
        <taxon>Orchidaceae</taxon>
        <taxon>Vanilloideae</taxon>
        <taxon>Vanilleae</taxon>
        <taxon>Vanilla</taxon>
    </lineage>
</organism>
<dbReference type="PANTHER" id="PTHR34359">
    <property type="entry name" value="CLAVATA3/ESR (CLE)-RELATED PROTEIN 10"/>
    <property type="match status" value="1"/>
</dbReference>
<dbReference type="EMBL" id="JADCNL010000014">
    <property type="protein sequence ID" value="KAG0453341.1"/>
    <property type="molecule type" value="Genomic_DNA"/>
</dbReference>
<evidence type="ECO:0000256" key="4">
    <source>
        <dbReference type="SAM" id="MobiDB-lite"/>
    </source>
</evidence>
<dbReference type="Proteomes" id="UP000636800">
    <property type="component" value="Unassembled WGS sequence"/>
</dbReference>
<sequence length="113" mass="12484">MVMEDLHKSGQLPQPCRNSFPHHYTAPATYRNPNFSSYLLYFSSHHAAILDSALGRTMVREAKGKSLEGQSSSSTTSYVSQTLSFNGSKDDDIDPLYGVSKRIVPQGPNPLHN</sequence>
<dbReference type="InterPro" id="IPR039618">
    <property type="entry name" value="CLE9-13"/>
</dbReference>
<reference evidence="5 6" key="1">
    <citation type="journal article" date="2020" name="Nat. Food">
        <title>A phased Vanilla planifolia genome enables genetic improvement of flavour and production.</title>
        <authorList>
            <person name="Hasing T."/>
            <person name="Tang H."/>
            <person name="Brym M."/>
            <person name="Khazi F."/>
            <person name="Huang T."/>
            <person name="Chambers A.H."/>
        </authorList>
    </citation>
    <scope>NUCLEOTIDE SEQUENCE [LARGE SCALE GENOMIC DNA]</scope>
    <source>
        <tissue evidence="5">Leaf</tissue>
    </source>
</reference>
<comment type="caution">
    <text evidence="5">The sequence shown here is derived from an EMBL/GenBank/DDBJ whole genome shotgun (WGS) entry which is preliminary data.</text>
</comment>
<keyword evidence="6" id="KW-1185">Reference proteome</keyword>
<name>A0A835UBK3_VANPL</name>
<evidence type="ECO:0000256" key="3">
    <source>
        <dbReference type="ARBA" id="ARBA00022782"/>
    </source>
</evidence>
<dbReference type="PANTHER" id="PTHR34359:SF5">
    <property type="entry name" value="CLAVATA3_ESR (CLE)-RELATED PROTEIN 9"/>
    <property type="match status" value="1"/>
</dbReference>
<evidence type="ECO:0000313" key="5">
    <source>
        <dbReference type="EMBL" id="KAG0453341.1"/>
    </source>
</evidence>
<keyword evidence="2" id="KW-0217">Developmental protein</keyword>
<gene>
    <name evidence="5" type="ORF">HPP92_026005</name>
</gene>
<protein>
    <submittedName>
        <fullName evidence="5">Uncharacterized protein</fullName>
    </submittedName>
</protein>
<evidence type="ECO:0000256" key="2">
    <source>
        <dbReference type="ARBA" id="ARBA00022473"/>
    </source>
</evidence>
<feature type="region of interest" description="Disordered" evidence="4">
    <location>
        <begin position="1"/>
        <end position="24"/>
    </location>
</feature>
<proteinExistence type="inferred from homology"/>
<feature type="compositionally biased region" description="Low complexity" evidence="4">
    <location>
        <begin position="71"/>
        <end position="84"/>
    </location>
</feature>
<dbReference type="GO" id="GO:0030154">
    <property type="term" value="P:cell differentiation"/>
    <property type="evidence" value="ECO:0007669"/>
    <property type="project" value="UniProtKB-KW"/>
</dbReference>
<comment type="similarity">
    <text evidence="1">Belongs to the CLV3/ESR signal peptide family.</text>
</comment>